<gene>
    <name evidence="1" type="primary">BnaC01g35280D</name>
    <name evidence="1" type="ORF">GSBRNA2T00040149001</name>
</gene>
<dbReference type="Proteomes" id="UP000028999">
    <property type="component" value="Unassembled WGS sequence"/>
</dbReference>
<name>A0A078GUP0_BRANA</name>
<accession>A0A078GUP0</accession>
<dbReference type="PaxDb" id="3708-A0A078GUP0"/>
<organism evidence="1 2">
    <name type="scientific">Brassica napus</name>
    <name type="common">Rape</name>
    <dbReference type="NCBI Taxonomy" id="3708"/>
    <lineage>
        <taxon>Eukaryota</taxon>
        <taxon>Viridiplantae</taxon>
        <taxon>Streptophyta</taxon>
        <taxon>Embryophyta</taxon>
        <taxon>Tracheophyta</taxon>
        <taxon>Spermatophyta</taxon>
        <taxon>Magnoliopsida</taxon>
        <taxon>eudicotyledons</taxon>
        <taxon>Gunneridae</taxon>
        <taxon>Pentapetalae</taxon>
        <taxon>rosids</taxon>
        <taxon>malvids</taxon>
        <taxon>Brassicales</taxon>
        <taxon>Brassicaceae</taxon>
        <taxon>Brassiceae</taxon>
        <taxon>Brassica</taxon>
    </lineage>
</organism>
<protein>
    <submittedName>
        <fullName evidence="1">BnaC01g35280D protein</fullName>
    </submittedName>
</protein>
<proteinExistence type="predicted"/>
<reference evidence="1 2" key="1">
    <citation type="journal article" date="2014" name="Science">
        <title>Plant genetics. Early allopolyploid evolution in the post-Neolithic Brassica napus oilseed genome.</title>
        <authorList>
            <person name="Chalhoub B."/>
            <person name="Denoeud F."/>
            <person name="Liu S."/>
            <person name="Parkin I.A."/>
            <person name="Tang H."/>
            <person name="Wang X."/>
            <person name="Chiquet J."/>
            <person name="Belcram H."/>
            <person name="Tong C."/>
            <person name="Samans B."/>
            <person name="Correa M."/>
            <person name="Da Silva C."/>
            <person name="Just J."/>
            <person name="Falentin C."/>
            <person name="Koh C.S."/>
            <person name="Le Clainche I."/>
            <person name="Bernard M."/>
            <person name="Bento P."/>
            <person name="Noel B."/>
            <person name="Labadie K."/>
            <person name="Alberti A."/>
            <person name="Charles M."/>
            <person name="Arnaud D."/>
            <person name="Guo H."/>
            <person name="Daviaud C."/>
            <person name="Alamery S."/>
            <person name="Jabbari K."/>
            <person name="Zhao M."/>
            <person name="Edger P.P."/>
            <person name="Chelaifa H."/>
            <person name="Tack D."/>
            <person name="Lassalle G."/>
            <person name="Mestiri I."/>
            <person name="Schnel N."/>
            <person name="Le Paslier M.C."/>
            <person name="Fan G."/>
            <person name="Renault V."/>
            <person name="Bayer P.E."/>
            <person name="Golicz A.A."/>
            <person name="Manoli S."/>
            <person name="Lee T.H."/>
            <person name="Thi V.H."/>
            <person name="Chalabi S."/>
            <person name="Hu Q."/>
            <person name="Fan C."/>
            <person name="Tollenaere R."/>
            <person name="Lu Y."/>
            <person name="Battail C."/>
            <person name="Shen J."/>
            <person name="Sidebottom C.H."/>
            <person name="Wang X."/>
            <person name="Canaguier A."/>
            <person name="Chauveau A."/>
            <person name="Berard A."/>
            <person name="Deniot G."/>
            <person name="Guan M."/>
            <person name="Liu Z."/>
            <person name="Sun F."/>
            <person name="Lim Y.P."/>
            <person name="Lyons E."/>
            <person name="Town C.D."/>
            <person name="Bancroft I."/>
            <person name="Wang X."/>
            <person name="Meng J."/>
            <person name="Ma J."/>
            <person name="Pires J.C."/>
            <person name="King G.J."/>
            <person name="Brunel D."/>
            <person name="Delourme R."/>
            <person name="Renard M."/>
            <person name="Aury J.M."/>
            <person name="Adams K.L."/>
            <person name="Batley J."/>
            <person name="Snowdon R.J."/>
            <person name="Tost J."/>
            <person name="Edwards D."/>
            <person name="Zhou Y."/>
            <person name="Hua W."/>
            <person name="Sharpe A.G."/>
            <person name="Paterson A.H."/>
            <person name="Guan C."/>
            <person name="Wincker P."/>
        </authorList>
    </citation>
    <scope>NUCLEOTIDE SEQUENCE [LARGE SCALE GENOMIC DNA]</scope>
    <source>
        <strain evidence="2">cv. Darmor-bzh</strain>
    </source>
</reference>
<evidence type="ECO:0000313" key="2">
    <source>
        <dbReference type="Proteomes" id="UP000028999"/>
    </source>
</evidence>
<keyword evidence="2" id="KW-1185">Reference proteome</keyword>
<sequence>MKKADGVSPTKNTYSVLIDGCCQRNSGQGSVAS</sequence>
<dbReference type="Gramene" id="CDY28358">
    <property type="protein sequence ID" value="CDY28358"/>
    <property type="gene ID" value="GSBRNA2T00040149001"/>
</dbReference>
<evidence type="ECO:0000313" key="1">
    <source>
        <dbReference type="EMBL" id="CDY28358.1"/>
    </source>
</evidence>
<dbReference type="AlphaFoldDB" id="A0A078GUP0"/>
<dbReference type="EMBL" id="LK032218">
    <property type="protein sequence ID" value="CDY28358.1"/>
    <property type="molecule type" value="Genomic_DNA"/>
</dbReference>